<evidence type="ECO:0000313" key="6">
    <source>
        <dbReference type="EMBL" id="GAV08599.1"/>
    </source>
</evidence>
<dbReference type="PROSITE" id="PS50089">
    <property type="entry name" value="ZF_RING_2"/>
    <property type="match status" value="1"/>
</dbReference>
<dbReference type="Pfam" id="PF13920">
    <property type="entry name" value="zf-C3HC4_3"/>
    <property type="match status" value="1"/>
</dbReference>
<dbReference type="InterPro" id="IPR001841">
    <property type="entry name" value="Znf_RING"/>
</dbReference>
<feature type="region of interest" description="Disordered" evidence="4">
    <location>
        <begin position="43"/>
        <end position="64"/>
    </location>
</feature>
<evidence type="ECO:0000256" key="1">
    <source>
        <dbReference type="ARBA" id="ARBA00022771"/>
    </source>
</evidence>
<reference evidence="6 7" key="1">
    <citation type="journal article" date="2016" name="Nat. Commun.">
        <title>Extremotolerant tardigrade genome and improved radiotolerance of human cultured cells by tardigrade-unique protein.</title>
        <authorList>
            <person name="Hashimoto T."/>
            <person name="Horikawa D.D."/>
            <person name="Saito Y."/>
            <person name="Kuwahara H."/>
            <person name="Kozuka-Hata H."/>
            <person name="Shin-I T."/>
            <person name="Minakuchi Y."/>
            <person name="Ohishi K."/>
            <person name="Motoyama A."/>
            <person name="Aizu T."/>
            <person name="Enomoto A."/>
            <person name="Kondo K."/>
            <person name="Tanaka S."/>
            <person name="Hara Y."/>
            <person name="Koshikawa S."/>
            <person name="Sagara H."/>
            <person name="Miura T."/>
            <person name="Yokobori S."/>
            <person name="Miyagawa K."/>
            <person name="Suzuki Y."/>
            <person name="Kubo T."/>
            <person name="Oyama M."/>
            <person name="Kohara Y."/>
            <person name="Fujiyama A."/>
            <person name="Arakawa K."/>
            <person name="Katayama T."/>
            <person name="Toyoda A."/>
            <person name="Kunieda T."/>
        </authorList>
    </citation>
    <scope>NUCLEOTIDE SEQUENCE [LARGE SCALE GENOMIC DNA]</scope>
    <source>
        <strain evidence="6 7">YOKOZUNA-1</strain>
    </source>
</reference>
<evidence type="ECO:0000259" key="5">
    <source>
        <dbReference type="PROSITE" id="PS50089"/>
    </source>
</evidence>
<feature type="domain" description="RING-type" evidence="5">
    <location>
        <begin position="226"/>
        <end position="266"/>
    </location>
</feature>
<dbReference type="InterPro" id="IPR012340">
    <property type="entry name" value="NA-bd_OB-fold"/>
</dbReference>
<comment type="caution">
    <text evidence="6">The sequence shown here is derived from an EMBL/GenBank/DDBJ whole genome shotgun (WGS) entry which is preliminary data.</text>
</comment>
<evidence type="ECO:0000256" key="2">
    <source>
        <dbReference type="ARBA" id="ARBA00022833"/>
    </source>
</evidence>
<dbReference type="InterPro" id="IPR013083">
    <property type="entry name" value="Znf_RING/FYVE/PHD"/>
</dbReference>
<dbReference type="Gene3D" id="3.30.40.10">
    <property type="entry name" value="Zinc/RING finger domain, C3HC4 (zinc finger)"/>
    <property type="match status" value="1"/>
</dbReference>
<keyword evidence="2" id="KW-0862">Zinc</keyword>
<dbReference type="Proteomes" id="UP000186922">
    <property type="component" value="Unassembled WGS sequence"/>
</dbReference>
<sequence length="307" mass="32874">MSSSDEEVEAYGAYLQVRGLAVVKAKKSKAVRGLAKMAKKKAPVASVPECQPGPSTSSPPRAFPAPKAATVKQVVAPAVKKDLQLIGEHVSGRIKSFHVFRGWGFIKPAEGDKMALEDGEVVDDVFFSNKDLNENSATGARLQAGNLAKCVTLKVDQTVVFDLFQDAISGKLQAMNIKGTNGGLLEPDEAWVIKTDRDNLVKQVAKLSMKVGKLTVKKREEERGLCILCKEEPANIMFQPCNHVAACEKCYLANVNQFQAHCMVCRAPVGIQPTMVATAGFGGGGFIHPAPGNGKSRVGPTVKVFIP</sequence>
<organism evidence="6 7">
    <name type="scientific">Ramazzottius varieornatus</name>
    <name type="common">Water bear</name>
    <name type="synonym">Tardigrade</name>
    <dbReference type="NCBI Taxonomy" id="947166"/>
    <lineage>
        <taxon>Eukaryota</taxon>
        <taxon>Metazoa</taxon>
        <taxon>Ecdysozoa</taxon>
        <taxon>Tardigrada</taxon>
        <taxon>Eutardigrada</taxon>
        <taxon>Parachela</taxon>
        <taxon>Hypsibioidea</taxon>
        <taxon>Ramazzottiidae</taxon>
        <taxon>Ramazzottius</taxon>
    </lineage>
</organism>
<evidence type="ECO:0000313" key="7">
    <source>
        <dbReference type="Proteomes" id="UP000186922"/>
    </source>
</evidence>
<keyword evidence="7" id="KW-1185">Reference proteome</keyword>
<dbReference type="GO" id="GO:0008270">
    <property type="term" value="F:zinc ion binding"/>
    <property type="evidence" value="ECO:0007669"/>
    <property type="project" value="UniProtKB-KW"/>
</dbReference>
<dbReference type="OrthoDB" id="66726at2759"/>
<dbReference type="EMBL" id="BDGG01000018">
    <property type="protein sequence ID" value="GAV08599.1"/>
    <property type="molecule type" value="Genomic_DNA"/>
</dbReference>
<dbReference type="AlphaFoldDB" id="A0A1D1WAY2"/>
<name>A0A1D1WAY2_RAMVA</name>
<evidence type="ECO:0000256" key="3">
    <source>
        <dbReference type="PROSITE-ProRule" id="PRU00175"/>
    </source>
</evidence>
<dbReference type="Gene3D" id="2.40.50.140">
    <property type="entry name" value="Nucleic acid-binding proteins"/>
    <property type="match status" value="1"/>
</dbReference>
<keyword evidence="1 3" id="KW-0479">Metal-binding</keyword>
<accession>A0A1D1WAY2</accession>
<dbReference type="SUPFAM" id="SSF57850">
    <property type="entry name" value="RING/U-box"/>
    <property type="match status" value="1"/>
</dbReference>
<keyword evidence="1 3" id="KW-0863">Zinc-finger</keyword>
<gene>
    <name evidence="6" type="primary">RvY_18264-1</name>
    <name evidence="6" type="synonym">RvY_18264.1</name>
    <name evidence="6" type="ORF">RvY_18264</name>
</gene>
<evidence type="ECO:0000256" key="4">
    <source>
        <dbReference type="SAM" id="MobiDB-lite"/>
    </source>
</evidence>
<protein>
    <recommendedName>
        <fullName evidence="5">RING-type domain-containing protein</fullName>
    </recommendedName>
</protein>
<proteinExistence type="predicted"/>